<dbReference type="GO" id="GO:0006508">
    <property type="term" value="P:proteolysis"/>
    <property type="evidence" value="ECO:0007669"/>
    <property type="project" value="UniProtKB-KW"/>
</dbReference>
<evidence type="ECO:0000256" key="4">
    <source>
        <dbReference type="ARBA" id="ARBA00022807"/>
    </source>
</evidence>
<sequence length="110" mass="11768">MISVTITRRADGRIAAFAVEGHSNYAKSGRDIVCAGVSAITVGTVNSIEALTGVELPASMKDGWLQSDIPQLGDEAAEAKLQLLLESMVVMLDGIRESYGKYIDIQEQIV</sequence>
<dbReference type="Gene3D" id="3.30.70.1490">
    <property type="entry name" value="Cysteine protease Prp"/>
    <property type="match status" value="1"/>
</dbReference>
<keyword evidence="2" id="KW-0645">Protease</keyword>
<dbReference type="PANTHER" id="PTHR39178">
    <property type="entry name" value="HYPOTHETICAL RIBOSOME-ASSOCIATED PROTEIN"/>
    <property type="match status" value="1"/>
</dbReference>
<dbReference type="GO" id="GO:0042254">
    <property type="term" value="P:ribosome biogenesis"/>
    <property type="evidence" value="ECO:0007669"/>
    <property type="project" value="UniProtKB-KW"/>
</dbReference>
<reference evidence="8" key="2">
    <citation type="submission" date="2015-03" db="EMBL/GenBank/DDBJ databases">
        <title>Genome sequence of Paenibacillus beijingensis strain DSM 24997T.</title>
        <authorList>
            <person name="Kwak Y."/>
            <person name="Shin J.-H."/>
        </authorList>
    </citation>
    <scope>NUCLEOTIDE SEQUENCE [LARGE SCALE GENOMIC DNA]</scope>
    <source>
        <strain evidence="8">DSM 24997</strain>
    </source>
</reference>
<dbReference type="InterPro" id="IPR007422">
    <property type="entry name" value="Peptidase_Prp"/>
</dbReference>
<keyword evidence="3" id="KW-0378">Hydrolase</keyword>
<keyword evidence="8" id="KW-1185">Reference proteome</keyword>
<proteinExistence type="inferred from homology"/>
<dbReference type="GO" id="GO:0008234">
    <property type="term" value="F:cysteine-type peptidase activity"/>
    <property type="evidence" value="ECO:0007669"/>
    <property type="project" value="UniProtKB-KW"/>
</dbReference>
<dbReference type="STRING" id="1126833.VN24_17775"/>
<dbReference type="Proteomes" id="UP000032633">
    <property type="component" value="Chromosome"/>
</dbReference>
<protein>
    <recommendedName>
        <fullName evidence="6">Ribosomal processing cysteine protease Prp</fullName>
    </recommendedName>
</protein>
<comment type="similarity">
    <text evidence="5">Belongs to the Prp family.</text>
</comment>
<evidence type="ECO:0000256" key="2">
    <source>
        <dbReference type="ARBA" id="ARBA00022670"/>
    </source>
</evidence>
<dbReference type="PANTHER" id="PTHR39178:SF1">
    <property type="entry name" value="RIBOSOMAL-PROCESSING CYSTEINE PROTEASE PRP"/>
    <property type="match status" value="1"/>
</dbReference>
<keyword evidence="1" id="KW-0690">Ribosome biogenesis</keyword>
<evidence type="ECO:0000313" key="7">
    <source>
        <dbReference type="EMBL" id="AJY76069.1"/>
    </source>
</evidence>
<evidence type="ECO:0000313" key="8">
    <source>
        <dbReference type="Proteomes" id="UP000032633"/>
    </source>
</evidence>
<evidence type="ECO:0000256" key="3">
    <source>
        <dbReference type="ARBA" id="ARBA00022801"/>
    </source>
</evidence>
<dbReference type="InterPro" id="IPR036764">
    <property type="entry name" value="Peptidase_Prp_sf"/>
</dbReference>
<dbReference type="CDD" id="cd16332">
    <property type="entry name" value="Prp-like"/>
    <property type="match status" value="1"/>
</dbReference>
<dbReference type="PATRIC" id="fig|1126833.4.peg.3902"/>
<reference evidence="7 8" key="1">
    <citation type="journal article" date="2015" name="J. Biotechnol.">
        <title>Complete genome sequence of Paenibacillus beijingensis 7188(T) (=DSM 24997(T)), a novel rhizobacterium from jujube garden soil.</title>
        <authorList>
            <person name="Kwak Y."/>
            <person name="Shin J.H."/>
        </authorList>
    </citation>
    <scope>NUCLEOTIDE SEQUENCE [LARGE SCALE GENOMIC DNA]</scope>
    <source>
        <strain evidence="7 8">DSM 24997</strain>
    </source>
</reference>
<dbReference type="HOGENOM" id="CLU_140910_1_1_9"/>
<dbReference type="KEGG" id="pbj:VN24_17775"/>
<dbReference type="RefSeq" id="WP_045671497.1">
    <property type="nucleotide sequence ID" value="NZ_CP011058.1"/>
</dbReference>
<name>A0A0D5NL39_9BACL</name>
<dbReference type="GO" id="GO:0005840">
    <property type="term" value="C:ribosome"/>
    <property type="evidence" value="ECO:0007669"/>
    <property type="project" value="UniProtKB-KW"/>
</dbReference>
<keyword evidence="7" id="KW-0689">Ribosomal protein</keyword>
<evidence type="ECO:0000256" key="5">
    <source>
        <dbReference type="ARBA" id="ARBA00044503"/>
    </source>
</evidence>
<gene>
    <name evidence="7" type="ORF">VN24_17775</name>
</gene>
<dbReference type="SUPFAM" id="SSF118010">
    <property type="entry name" value="TM1457-like"/>
    <property type="match status" value="1"/>
</dbReference>
<dbReference type="EMBL" id="CP011058">
    <property type="protein sequence ID" value="AJY76069.1"/>
    <property type="molecule type" value="Genomic_DNA"/>
</dbReference>
<evidence type="ECO:0000256" key="6">
    <source>
        <dbReference type="ARBA" id="ARBA00044538"/>
    </source>
</evidence>
<dbReference type="AlphaFoldDB" id="A0A0D5NL39"/>
<accession>A0A0D5NL39</accession>
<keyword evidence="7" id="KW-0687">Ribonucleoprotein</keyword>
<organism evidence="7 8">
    <name type="scientific">Paenibacillus beijingensis</name>
    <dbReference type="NCBI Taxonomy" id="1126833"/>
    <lineage>
        <taxon>Bacteria</taxon>
        <taxon>Bacillati</taxon>
        <taxon>Bacillota</taxon>
        <taxon>Bacilli</taxon>
        <taxon>Bacillales</taxon>
        <taxon>Paenibacillaceae</taxon>
        <taxon>Paenibacillus</taxon>
    </lineage>
</organism>
<keyword evidence="4" id="KW-0788">Thiol protease</keyword>
<dbReference type="Pfam" id="PF04327">
    <property type="entry name" value="Peptidase_Prp"/>
    <property type="match status" value="1"/>
</dbReference>
<dbReference type="OrthoDB" id="48998at2"/>
<evidence type="ECO:0000256" key="1">
    <source>
        <dbReference type="ARBA" id="ARBA00022517"/>
    </source>
</evidence>